<dbReference type="EMBL" id="MU167548">
    <property type="protein sequence ID" value="KAG0139632.1"/>
    <property type="molecule type" value="Genomic_DNA"/>
</dbReference>
<feature type="compositionally biased region" description="Polar residues" evidence="1">
    <location>
        <begin position="235"/>
        <end position="253"/>
    </location>
</feature>
<feature type="region of interest" description="Disordered" evidence="1">
    <location>
        <begin position="73"/>
        <end position="133"/>
    </location>
</feature>
<reference evidence="2" key="1">
    <citation type="submission" date="2013-11" db="EMBL/GenBank/DDBJ databases">
        <title>Genome sequence of the fusiform rust pathogen reveals effectors for host alternation and coevolution with pine.</title>
        <authorList>
            <consortium name="DOE Joint Genome Institute"/>
            <person name="Smith K."/>
            <person name="Pendleton A."/>
            <person name="Kubisiak T."/>
            <person name="Anderson C."/>
            <person name="Salamov A."/>
            <person name="Aerts A."/>
            <person name="Riley R."/>
            <person name="Clum A."/>
            <person name="Lindquist E."/>
            <person name="Ence D."/>
            <person name="Campbell M."/>
            <person name="Kronenberg Z."/>
            <person name="Feau N."/>
            <person name="Dhillon B."/>
            <person name="Hamelin R."/>
            <person name="Burleigh J."/>
            <person name="Smith J."/>
            <person name="Yandell M."/>
            <person name="Nelson C."/>
            <person name="Grigoriev I."/>
            <person name="Davis J."/>
        </authorList>
    </citation>
    <scope>NUCLEOTIDE SEQUENCE</scope>
    <source>
        <strain evidence="2">G11</strain>
    </source>
</reference>
<accession>A0A9P6N6C5</accession>
<evidence type="ECO:0000256" key="1">
    <source>
        <dbReference type="SAM" id="MobiDB-lite"/>
    </source>
</evidence>
<feature type="region of interest" description="Disordered" evidence="1">
    <location>
        <begin position="194"/>
        <end position="267"/>
    </location>
</feature>
<dbReference type="OrthoDB" id="2502408at2759"/>
<dbReference type="AlphaFoldDB" id="A0A9P6N6C5"/>
<comment type="caution">
    <text evidence="2">The sequence shown here is derived from an EMBL/GenBank/DDBJ whole genome shotgun (WGS) entry which is preliminary data.</text>
</comment>
<feature type="compositionally biased region" description="Polar residues" evidence="1">
    <location>
        <begin position="75"/>
        <end position="96"/>
    </location>
</feature>
<dbReference type="Proteomes" id="UP000886653">
    <property type="component" value="Unassembled WGS sequence"/>
</dbReference>
<name>A0A9P6N6C5_9BASI</name>
<gene>
    <name evidence="2" type="ORF">CROQUDRAFT_436984</name>
</gene>
<protein>
    <submittedName>
        <fullName evidence="2">Uncharacterized protein</fullName>
    </submittedName>
</protein>
<keyword evidence="3" id="KW-1185">Reference proteome</keyword>
<evidence type="ECO:0000313" key="2">
    <source>
        <dbReference type="EMBL" id="KAG0139632.1"/>
    </source>
</evidence>
<proteinExistence type="predicted"/>
<evidence type="ECO:0000313" key="3">
    <source>
        <dbReference type="Proteomes" id="UP000886653"/>
    </source>
</evidence>
<organism evidence="2 3">
    <name type="scientific">Cronartium quercuum f. sp. fusiforme G11</name>
    <dbReference type="NCBI Taxonomy" id="708437"/>
    <lineage>
        <taxon>Eukaryota</taxon>
        <taxon>Fungi</taxon>
        <taxon>Dikarya</taxon>
        <taxon>Basidiomycota</taxon>
        <taxon>Pucciniomycotina</taxon>
        <taxon>Pucciniomycetes</taxon>
        <taxon>Pucciniales</taxon>
        <taxon>Coleosporiaceae</taxon>
        <taxon>Cronartium</taxon>
    </lineage>
</organism>
<sequence>MPLPIETPAPKASSLIKKFQQTIDASDEPSVPLLPKLRLSVGADDPAYRRRSWAVGSGGASIPQTGVIWKGSHLKSGTESNQPLEVTKTNNETSATPRLMTIPPTPIDNSTSKSPETPIFQPETPIEKSTDTFNRMKPSVEPQIDKLSHVKAKVIKSAVSSISSDRPKASVSADVPTVRTRKVTNITAPTAASLAKIRSSDSPIPDTRHQSNLLPKVKPDPIINHHHSKLLPKKSNLQQIRLPSSPPLQTNQRIRAASAAPKSRDQV</sequence>